<keyword evidence="2" id="KW-1185">Reference proteome</keyword>
<sequence>MYLMSTTTLFLHTIDIIELMAYDSSENPDPSAPTDAKTIDTMTGLDSFSFSIQMINLVLGDGIVIWRAWLIWQHSWRVIVWPLVLLLGTVGTIAAQVVLTATSSGVAKALSSDPGAPRTTTAKLYIASVVLTLCTNGVVTCLIAYRAWIHYRSSQAIRTRIGSDRVLAVLLLLVESGVLYCVLWITLIALWPFAASEPPVFYVILYLLPQLTGIYPTVIIVICALKRSFADTALSVPDNETHIVFALGTSISLQSAQTKGA</sequence>
<comment type="caution">
    <text evidence="1">The sequence shown here is derived from an EMBL/GenBank/DDBJ whole genome shotgun (WGS) entry which is preliminary data.</text>
</comment>
<proteinExistence type="predicted"/>
<dbReference type="EMBL" id="MU275854">
    <property type="protein sequence ID" value="KAI0051186.1"/>
    <property type="molecule type" value="Genomic_DNA"/>
</dbReference>
<protein>
    <submittedName>
        <fullName evidence="1">Uncharacterized protein</fullName>
    </submittedName>
</protein>
<dbReference type="Proteomes" id="UP000814033">
    <property type="component" value="Unassembled WGS sequence"/>
</dbReference>
<organism evidence="1 2">
    <name type="scientific">Auriscalpium vulgare</name>
    <dbReference type="NCBI Taxonomy" id="40419"/>
    <lineage>
        <taxon>Eukaryota</taxon>
        <taxon>Fungi</taxon>
        <taxon>Dikarya</taxon>
        <taxon>Basidiomycota</taxon>
        <taxon>Agaricomycotina</taxon>
        <taxon>Agaricomycetes</taxon>
        <taxon>Russulales</taxon>
        <taxon>Auriscalpiaceae</taxon>
        <taxon>Auriscalpium</taxon>
    </lineage>
</organism>
<name>A0ACB8S528_9AGAM</name>
<evidence type="ECO:0000313" key="2">
    <source>
        <dbReference type="Proteomes" id="UP000814033"/>
    </source>
</evidence>
<evidence type="ECO:0000313" key="1">
    <source>
        <dbReference type="EMBL" id="KAI0051186.1"/>
    </source>
</evidence>
<reference evidence="1" key="1">
    <citation type="submission" date="2021-02" db="EMBL/GenBank/DDBJ databases">
        <authorList>
            <consortium name="DOE Joint Genome Institute"/>
            <person name="Ahrendt S."/>
            <person name="Looney B.P."/>
            <person name="Miyauchi S."/>
            <person name="Morin E."/>
            <person name="Drula E."/>
            <person name="Courty P.E."/>
            <person name="Chicoki N."/>
            <person name="Fauchery L."/>
            <person name="Kohler A."/>
            <person name="Kuo A."/>
            <person name="Labutti K."/>
            <person name="Pangilinan J."/>
            <person name="Lipzen A."/>
            <person name="Riley R."/>
            <person name="Andreopoulos W."/>
            <person name="He G."/>
            <person name="Johnson J."/>
            <person name="Barry K.W."/>
            <person name="Grigoriev I.V."/>
            <person name="Nagy L."/>
            <person name="Hibbett D."/>
            <person name="Henrissat B."/>
            <person name="Matheny P.B."/>
            <person name="Labbe J."/>
            <person name="Martin F."/>
        </authorList>
    </citation>
    <scope>NUCLEOTIDE SEQUENCE</scope>
    <source>
        <strain evidence="1">FP105234-sp</strain>
    </source>
</reference>
<accession>A0ACB8S528</accession>
<reference evidence="1" key="2">
    <citation type="journal article" date="2022" name="New Phytol.">
        <title>Evolutionary transition to the ectomycorrhizal habit in the genomes of a hyperdiverse lineage of mushroom-forming fungi.</title>
        <authorList>
            <person name="Looney B."/>
            <person name="Miyauchi S."/>
            <person name="Morin E."/>
            <person name="Drula E."/>
            <person name="Courty P.E."/>
            <person name="Kohler A."/>
            <person name="Kuo A."/>
            <person name="LaButti K."/>
            <person name="Pangilinan J."/>
            <person name="Lipzen A."/>
            <person name="Riley R."/>
            <person name="Andreopoulos W."/>
            <person name="He G."/>
            <person name="Johnson J."/>
            <person name="Nolan M."/>
            <person name="Tritt A."/>
            <person name="Barry K.W."/>
            <person name="Grigoriev I.V."/>
            <person name="Nagy L.G."/>
            <person name="Hibbett D."/>
            <person name="Henrissat B."/>
            <person name="Matheny P.B."/>
            <person name="Labbe J."/>
            <person name="Martin F.M."/>
        </authorList>
    </citation>
    <scope>NUCLEOTIDE SEQUENCE</scope>
    <source>
        <strain evidence="1">FP105234-sp</strain>
    </source>
</reference>
<gene>
    <name evidence="1" type="ORF">FA95DRAFT_1602866</name>
</gene>